<comment type="caution">
    <text evidence="16">The sequence shown here is derived from an EMBL/GenBank/DDBJ whole genome shotgun (WGS) entry which is preliminary data.</text>
</comment>
<dbReference type="InterPro" id="IPR005288">
    <property type="entry name" value="NadB"/>
</dbReference>
<dbReference type="InterPro" id="IPR027477">
    <property type="entry name" value="Succ_DH/fumarate_Rdtase_cat_sf"/>
</dbReference>
<dbReference type="OrthoDB" id="9806724at2"/>
<dbReference type="Pfam" id="PF02910">
    <property type="entry name" value="Succ_DH_flav_C"/>
    <property type="match status" value="1"/>
</dbReference>
<dbReference type="InterPro" id="IPR037099">
    <property type="entry name" value="Fum_R/Succ_DH_flav-like_C_sf"/>
</dbReference>
<comment type="pathway">
    <text evidence="2 13">Cofactor biosynthesis; NAD(+) biosynthesis; iminoaspartate from L-aspartate (oxidase route): step 1/1.</text>
</comment>
<evidence type="ECO:0000256" key="5">
    <source>
        <dbReference type="ARBA" id="ARBA00021901"/>
    </source>
</evidence>
<dbReference type="Pfam" id="PF00890">
    <property type="entry name" value="FAD_binding_2"/>
    <property type="match status" value="1"/>
</dbReference>
<comment type="function">
    <text evidence="13">Catalyzes the oxidation of L-aspartate to iminoaspartate.</text>
</comment>
<dbReference type="UniPathway" id="UPA00253">
    <property type="reaction ID" value="UER00326"/>
</dbReference>
<dbReference type="GO" id="GO:0008734">
    <property type="term" value="F:L-aspartate oxidase activity"/>
    <property type="evidence" value="ECO:0007669"/>
    <property type="project" value="UniProtKB-UniRule"/>
</dbReference>
<evidence type="ECO:0000259" key="15">
    <source>
        <dbReference type="Pfam" id="PF02910"/>
    </source>
</evidence>
<dbReference type="PATRIC" id="fig|70996.4.peg.1404"/>
<evidence type="ECO:0000256" key="2">
    <source>
        <dbReference type="ARBA" id="ARBA00004950"/>
    </source>
</evidence>
<dbReference type="SUPFAM" id="SSF51905">
    <property type="entry name" value="FAD/NAD(P)-binding domain"/>
    <property type="match status" value="1"/>
</dbReference>
<evidence type="ECO:0000256" key="7">
    <source>
        <dbReference type="ARBA" id="ARBA00022642"/>
    </source>
</evidence>
<dbReference type="EC" id="1.4.3.16" evidence="4 11"/>
<evidence type="ECO:0000259" key="14">
    <source>
        <dbReference type="Pfam" id="PF00890"/>
    </source>
</evidence>
<evidence type="ECO:0000256" key="4">
    <source>
        <dbReference type="ARBA" id="ARBA00012173"/>
    </source>
</evidence>
<dbReference type="PRINTS" id="PR00368">
    <property type="entry name" value="FADPNR"/>
</dbReference>
<dbReference type="EMBL" id="LGKP01000003">
    <property type="protein sequence ID" value="KPL91903.1"/>
    <property type="molecule type" value="Genomic_DNA"/>
</dbReference>
<evidence type="ECO:0000256" key="10">
    <source>
        <dbReference type="ARBA" id="ARBA00048305"/>
    </source>
</evidence>
<name>A0A0P6Y2G3_9CHLR</name>
<evidence type="ECO:0000256" key="11">
    <source>
        <dbReference type="NCBIfam" id="TIGR00551"/>
    </source>
</evidence>
<dbReference type="GO" id="GO:0005737">
    <property type="term" value="C:cytoplasm"/>
    <property type="evidence" value="ECO:0007669"/>
    <property type="project" value="UniProtKB-SubCell"/>
</dbReference>
<feature type="active site" description="Proton acceptor" evidence="12">
    <location>
        <position position="272"/>
    </location>
</feature>
<accession>A0A0P6Y2G3</accession>
<evidence type="ECO:0000256" key="13">
    <source>
        <dbReference type="RuleBase" id="RU362049"/>
    </source>
</evidence>
<dbReference type="SUPFAM" id="SSF46977">
    <property type="entry name" value="Succinate dehydrogenase/fumarate reductase flavoprotein C-terminal domain"/>
    <property type="match status" value="1"/>
</dbReference>
<keyword evidence="17" id="KW-1185">Reference proteome</keyword>
<dbReference type="FunFam" id="3.90.700.10:FF:000002">
    <property type="entry name" value="L-aspartate oxidase"/>
    <property type="match status" value="1"/>
</dbReference>
<evidence type="ECO:0000313" key="17">
    <source>
        <dbReference type="Proteomes" id="UP000050277"/>
    </source>
</evidence>
<reference evidence="16 17" key="1">
    <citation type="submission" date="2015-07" db="EMBL/GenBank/DDBJ databases">
        <title>Whole genome sequence of Herpetosiphon geysericola DSM 7119.</title>
        <authorList>
            <person name="Hemp J."/>
            <person name="Ward L.M."/>
            <person name="Pace L.A."/>
            <person name="Fischer W.W."/>
        </authorList>
    </citation>
    <scope>NUCLEOTIDE SEQUENCE [LARGE SCALE GENOMIC DNA]</scope>
    <source>
        <strain evidence="16 17">DSM 7119</strain>
    </source>
</reference>
<evidence type="ECO:0000313" key="16">
    <source>
        <dbReference type="EMBL" id="KPL91903.1"/>
    </source>
</evidence>
<keyword evidence="9 13" id="KW-0560">Oxidoreductase</keyword>
<dbReference type="Proteomes" id="UP000050277">
    <property type="component" value="Unassembled WGS sequence"/>
</dbReference>
<organism evidence="16 17">
    <name type="scientific">Herpetosiphon geysericola</name>
    <dbReference type="NCBI Taxonomy" id="70996"/>
    <lineage>
        <taxon>Bacteria</taxon>
        <taxon>Bacillati</taxon>
        <taxon>Chloroflexota</taxon>
        <taxon>Chloroflexia</taxon>
        <taxon>Herpetosiphonales</taxon>
        <taxon>Herpetosiphonaceae</taxon>
        <taxon>Herpetosiphon</taxon>
    </lineage>
</organism>
<dbReference type="InterPro" id="IPR003953">
    <property type="entry name" value="FAD-dep_OxRdtase_2_FAD-bd"/>
</dbReference>
<dbReference type="InterPro" id="IPR036188">
    <property type="entry name" value="FAD/NAD-bd_sf"/>
</dbReference>
<keyword evidence="8 13" id="KW-0274">FAD</keyword>
<dbReference type="PANTHER" id="PTHR42716">
    <property type="entry name" value="L-ASPARTATE OXIDASE"/>
    <property type="match status" value="1"/>
</dbReference>
<feature type="domain" description="FAD-dependent oxidoreductase 2 FAD-binding" evidence="14">
    <location>
        <begin position="3"/>
        <end position="374"/>
    </location>
</feature>
<evidence type="ECO:0000256" key="12">
    <source>
        <dbReference type="PIRSR" id="PIRSR000171-1"/>
    </source>
</evidence>
<evidence type="ECO:0000256" key="6">
    <source>
        <dbReference type="ARBA" id="ARBA00022630"/>
    </source>
</evidence>
<dbReference type="RefSeq" id="WP_054532490.1">
    <property type="nucleotide sequence ID" value="NZ_LGKP01000003.1"/>
</dbReference>
<sequence>MNDYIIVGSGIAGLYTAQLAAQHNLKVVLVTKEAVEECNTRYAQGGIAAAIGEHDSPELHIEDTLVAGAGISDPAAVRVLCEEGPARVHELINLGVPFDTHNGAIALTREAAHSERRILHAGGDATGAAIETTLAGVVANTNVDVRAWTLATEIMLENGQAVGVRTLDARTGERGEVRAKRIVLATGGAGQLFQATTNPTVATGDGVALAYRAGAGVSNMEFFQFHPTALRLLGAPGFLISEAVRGEGGVLRNAAGERFMLKLHPDAELAPRDVVARGIAAEMVSTDADHVYLDVTHLPADLVLLRFPTIAKVCSSHGLDITKEPIPVAPAAHYMTGGVVTDLHGRTSVPNLFAVGEVSMTGVHGANRLASNSLLEVLVWAKRVIEAPDGPIEAPTFPQTTQAITMAAEADETPFSRAALQRLMWRNVGIVREADGLGSALRQLVAWRDAQAEPATVREYEDANLLVTATLLTYAALLREESRGAHARRDFSETREVWQRYLVLKQG</sequence>
<dbReference type="STRING" id="70996.SE18_00670"/>
<dbReference type="PIRSF" id="PIRSF000171">
    <property type="entry name" value="SDHA_APRA_LASPO"/>
    <property type="match status" value="1"/>
</dbReference>
<evidence type="ECO:0000256" key="8">
    <source>
        <dbReference type="ARBA" id="ARBA00022827"/>
    </source>
</evidence>
<comment type="similarity">
    <text evidence="3 13">Belongs to the FAD-dependent oxidoreductase 2 family. NadB subfamily.</text>
</comment>
<proteinExistence type="inferred from homology"/>
<dbReference type="InterPro" id="IPR015939">
    <property type="entry name" value="Fum_Rdtase/Succ_DH_flav-like_C"/>
</dbReference>
<dbReference type="AlphaFoldDB" id="A0A0P6Y2G3"/>
<evidence type="ECO:0000256" key="9">
    <source>
        <dbReference type="ARBA" id="ARBA00023002"/>
    </source>
</evidence>
<evidence type="ECO:0000256" key="1">
    <source>
        <dbReference type="ARBA" id="ARBA00001974"/>
    </source>
</evidence>
<dbReference type="SUPFAM" id="SSF56425">
    <property type="entry name" value="Succinate dehydrogenase/fumarate reductase flavoprotein, catalytic domain"/>
    <property type="match status" value="1"/>
</dbReference>
<dbReference type="Gene3D" id="3.50.50.60">
    <property type="entry name" value="FAD/NAD(P)-binding domain"/>
    <property type="match status" value="1"/>
</dbReference>
<comment type="cofactor">
    <cofactor evidence="1 13">
        <name>FAD</name>
        <dbReference type="ChEBI" id="CHEBI:57692"/>
    </cofactor>
</comment>
<dbReference type="NCBIfam" id="TIGR00551">
    <property type="entry name" value="nadB"/>
    <property type="match status" value="1"/>
</dbReference>
<dbReference type="GO" id="GO:0033765">
    <property type="term" value="F:steroid dehydrogenase activity, acting on the CH-CH group of donors"/>
    <property type="evidence" value="ECO:0007669"/>
    <property type="project" value="UniProtKB-ARBA"/>
</dbReference>
<comment type="subcellular location">
    <subcellularLocation>
        <location evidence="13">Cytoplasm</location>
    </subcellularLocation>
</comment>
<comment type="catalytic activity">
    <reaction evidence="10">
        <text>L-aspartate + O2 = iminosuccinate + H2O2</text>
        <dbReference type="Rhea" id="RHEA:25876"/>
        <dbReference type="ChEBI" id="CHEBI:15379"/>
        <dbReference type="ChEBI" id="CHEBI:16240"/>
        <dbReference type="ChEBI" id="CHEBI:29991"/>
        <dbReference type="ChEBI" id="CHEBI:77875"/>
        <dbReference type="EC" id="1.4.3.16"/>
    </reaction>
    <physiologicalReaction direction="left-to-right" evidence="10">
        <dbReference type="Rhea" id="RHEA:25877"/>
    </physiologicalReaction>
</comment>
<evidence type="ECO:0000256" key="3">
    <source>
        <dbReference type="ARBA" id="ARBA00008562"/>
    </source>
</evidence>
<dbReference type="Gene3D" id="1.20.58.100">
    <property type="entry name" value="Fumarate reductase/succinate dehydrogenase flavoprotein-like, C-terminal domain"/>
    <property type="match status" value="1"/>
</dbReference>
<keyword evidence="6 13" id="KW-0285">Flavoprotein</keyword>
<keyword evidence="7 13" id="KW-0662">Pyridine nucleotide biosynthesis</keyword>
<dbReference type="GO" id="GO:0034628">
    <property type="term" value="P:'de novo' NAD+ biosynthetic process from L-aspartate"/>
    <property type="evidence" value="ECO:0007669"/>
    <property type="project" value="TreeGrafter"/>
</dbReference>
<feature type="domain" description="Fumarate reductase/succinate dehydrogenase flavoprotein-like C-terminal" evidence="15">
    <location>
        <begin position="417"/>
        <end position="495"/>
    </location>
</feature>
<dbReference type="PANTHER" id="PTHR42716:SF2">
    <property type="entry name" value="L-ASPARTATE OXIDASE, CHLOROPLASTIC"/>
    <property type="match status" value="1"/>
</dbReference>
<gene>
    <name evidence="16" type="ORF">SE18_00670</name>
</gene>
<dbReference type="Gene3D" id="3.90.700.10">
    <property type="entry name" value="Succinate dehydrogenase/fumarate reductase flavoprotein, catalytic domain"/>
    <property type="match status" value="1"/>
</dbReference>
<protein>
    <recommendedName>
        <fullName evidence="5 11">L-aspartate oxidase</fullName>
        <ecNumber evidence="4 11">1.4.3.16</ecNumber>
    </recommendedName>
</protein>